<dbReference type="EMBL" id="JAGYPF010000004">
    <property type="protein sequence ID" value="MBS4215239.1"/>
    <property type="molecule type" value="Genomic_DNA"/>
</dbReference>
<dbReference type="Pfam" id="PF11738">
    <property type="entry name" value="DUF3298"/>
    <property type="match status" value="1"/>
</dbReference>
<proteinExistence type="predicted"/>
<feature type="domain" description="DUF3298" evidence="1">
    <location>
        <begin position="115"/>
        <end position="185"/>
    </location>
</feature>
<dbReference type="InterPro" id="IPR037126">
    <property type="entry name" value="PdaC/RsiV-like_sf"/>
</dbReference>
<evidence type="ECO:0000313" key="2">
    <source>
        <dbReference type="EMBL" id="MBS4215239.1"/>
    </source>
</evidence>
<comment type="caution">
    <text evidence="2">The sequence shown here is derived from an EMBL/GenBank/DDBJ whole genome shotgun (WGS) entry which is preliminary data.</text>
</comment>
<name>A0A942UBP9_9BACI</name>
<dbReference type="Proteomes" id="UP000679749">
    <property type="component" value="Unassembled WGS sequence"/>
</dbReference>
<gene>
    <name evidence="2" type="ORF">KHA99_22615</name>
</gene>
<reference evidence="2" key="1">
    <citation type="submission" date="2021-05" db="EMBL/GenBank/DDBJ databases">
        <title>Novel Bacillus species.</title>
        <authorList>
            <person name="Liu G."/>
        </authorList>
    </citation>
    <scope>NUCLEOTIDE SEQUENCE</scope>
    <source>
        <strain evidence="2">FJAT-49825</strain>
    </source>
</reference>
<dbReference type="Gene3D" id="3.90.640.20">
    <property type="entry name" value="Heat-shock cognate protein, ATPase"/>
    <property type="match status" value="1"/>
</dbReference>
<dbReference type="InterPro" id="IPR021729">
    <property type="entry name" value="DUF3298"/>
</dbReference>
<evidence type="ECO:0000313" key="3">
    <source>
        <dbReference type="Proteomes" id="UP000679749"/>
    </source>
</evidence>
<dbReference type="Gene3D" id="3.30.565.40">
    <property type="entry name" value="Fervidobacterium nodosum Rt17-B1 like"/>
    <property type="match status" value="1"/>
</dbReference>
<accession>A0A942UBP9</accession>
<dbReference type="RefSeq" id="WP_213119716.1">
    <property type="nucleotide sequence ID" value="NZ_JAGYPF010000004.1"/>
</dbReference>
<protein>
    <submittedName>
        <fullName evidence="2">DUF3298 domain-containing protein</fullName>
    </submittedName>
</protein>
<organism evidence="2 3">
    <name type="scientific">Neobacillus rhizophilus</name>
    <dbReference type="NCBI Taxonomy" id="2833579"/>
    <lineage>
        <taxon>Bacteria</taxon>
        <taxon>Bacillati</taxon>
        <taxon>Bacillota</taxon>
        <taxon>Bacilli</taxon>
        <taxon>Bacillales</taxon>
        <taxon>Bacillaceae</taxon>
        <taxon>Neobacillus</taxon>
    </lineage>
</organism>
<keyword evidence="3" id="KW-1185">Reference proteome</keyword>
<sequence length="206" mass="23868">MPIILPVEIKPFIIVSGPKKEVIYPQVVNLRNQQLERYINQTILQQTQKLIDTQVGDMSSTVSEMLGTFEMKNNQRTVLSLNLSNYTYHEHAAHGMTYIKSLTFDLQKETLVQLKDLFKPDSDYIKRLTTLIQEQIKKRDIFLLGDFTGIKPDQDFYIADKTLVIYFQLYDITPYAFGFPIFPISVYELMDILDESGPLGRMAENN</sequence>
<dbReference type="AlphaFoldDB" id="A0A942UBP9"/>
<evidence type="ECO:0000259" key="1">
    <source>
        <dbReference type="Pfam" id="PF11738"/>
    </source>
</evidence>